<dbReference type="RefSeq" id="WP_161435948.1">
    <property type="nucleotide sequence ID" value="NZ_WXYO01000006.1"/>
</dbReference>
<evidence type="ECO:0000259" key="1">
    <source>
        <dbReference type="Pfam" id="PF04536"/>
    </source>
</evidence>
<dbReference type="Gene3D" id="3.10.310.50">
    <property type="match status" value="1"/>
</dbReference>
<keyword evidence="3" id="KW-1185">Reference proteome</keyword>
<proteinExistence type="predicted"/>
<reference evidence="2 3" key="1">
    <citation type="submission" date="2020-01" db="EMBL/GenBank/DDBJ databases">
        <title>Bacteria diversity of Porities sp.</title>
        <authorList>
            <person name="Wang G."/>
        </authorList>
    </citation>
    <scope>NUCLEOTIDE SEQUENCE [LARGE SCALE GENOMIC DNA]</scope>
    <source>
        <strain evidence="2 3">R33</strain>
    </source>
</reference>
<dbReference type="Pfam" id="PF04536">
    <property type="entry name" value="TPM_phosphatase"/>
    <property type="match status" value="1"/>
</dbReference>
<dbReference type="InterPro" id="IPR007621">
    <property type="entry name" value="TPM_dom"/>
</dbReference>
<name>A0A6L9EDX3_9FLAO</name>
<organism evidence="2 3">
    <name type="scientific">Poritiphilus flavus</name>
    <dbReference type="NCBI Taxonomy" id="2697053"/>
    <lineage>
        <taxon>Bacteria</taxon>
        <taxon>Pseudomonadati</taxon>
        <taxon>Bacteroidota</taxon>
        <taxon>Flavobacteriia</taxon>
        <taxon>Flavobacteriales</taxon>
        <taxon>Flavobacteriaceae</taxon>
        <taxon>Poritiphilus</taxon>
    </lineage>
</organism>
<dbReference type="AlphaFoldDB" id="A0A6L9EDX3"/>
<protein>
    <recommendedName>
        <fullName evidence="1">TPM domain-containing protein</fullName>
    </recommendedName>
</protein>
<sequence>MVFYALKRSYIFIKEILELLFGKKGINHLEKHRAFFLVQLLAISTSDSARSVLNDEVCERIIDQKMVPNFKGGNYFNGIKKGVDSLIAEWSK</sequence>
<evidence type="ECO:0000313" key="3">
    <source>
        <dbReference type="Proteomes" id="UP000475249"/>
    </source>
</evidence>
<dbReference type="EMBL" id="WXYO01000006">
    <property type="protein sequence ID" value="NAS12896.1"/>
    <property type="molecule type" value="Genomic_DNA"/>
</dbReference>
<feature type="domain" description="TPM" evidence="1">
    <location>
        <begin position="20"/>
        <end position="88"/>
    </location>
</feature>
<accession>A0A6L9EDX3</accession>
<dbReference type="Proteomes" id="UP000475249">
    <property type="component" value="Unassembled WGS sequence"/>
</dbReference>
<evidence type="ECO:0000313" key="2">
    <source>
        <dbReference type="EMBL" id="NAS12896.1"/>
    </source>
</evidence>
<comment type="caution">
    <text evidence="2">The sequence shown here is derived from an EMBL/GenBank/DDBJ whole genome shotgun (WGS) entry which is preliminary data.</text>
</comment>
<gene>
    <name evidence="2" type="ORF">GTQ38_12835</name>
</gene>